<feature type="region of interest" description="Disordered" evidence="1">
    <location>
        <begin position="1"/>
        <end position="60"/>
    </location>
</feature>
<feature type="compositionally biased region" description="Polar residues" evidence="1">
    <location>
        <begin position="46"/>
        <end position="56"/>
    </location>
</feature>
<evidence type="ECO:0000313" key="3">
    <source>
        <dbReference type="Proteomes" id="UP001164116"/>
    </source>
</evidence>
<dbReference type="Proteomes" id="UP001164116">
    <property type="component" value="Chromosome"/>
</dbReference>
<evidence type="ECO:0000256" key="1">
    <source>
        <dbReference type="SAM" id="MobiDB-lite"/>
    </source>
</evidence>
<reference evidence="2" key="1">
    <citation type="submission" date="2022-11" db="EMBL/GenBank/DDBJ databases">
        <title>Taxonomic description of a new Pseudomonas species.</title>
        <authorList>
            <person name="Tambong J.T."/>
        </authorList>
    </citation>
    <scope>NUCLEOTIDE SEQUENCE</scope>
    <source>
        <strain evidence="2">S1Bt42</strain>
    </source>
</reference>
<proteinExistence type="predicted"/>
<feature type="region of interest" description="Disordered" evidence="1">
    <location>
        <begin position="599"/>
        <end position="620"/>
    </location>
</feature>
<accession>A0ABY6QAL1</accession>
<sequence>MITTPNPSTVESRFFPSGMSSPVLDSQDASSALPAPITRPRREASDATTAVGQTLSPGADEARAEQAKSAEKTAAGNRRDLDKLLNSLQLLYIRAPKVLDGEAARHAHRYPGWRSYDRAEGFINYLDRQWIQLDPDSDFQLDGEPKAGQRVKLLDFIDGLGWERPTTMFEVQNMAMAVFRLLRASPPPPFGDLGGGLSWPIPLDQTTQQAIYKASCSEAEGLYKTGGLPSSNNAAVQLLQRYHWSDADLKDPRAALLKMINTPAAQAAGEQMRARFDGAGSAEDWLLTLLQVGANGHSVMRPNEKNKLAGYDLSQRDNWGKPLSSVVKGLTDHLALTYGRNAPVVAHLLLSHHAPELLVKDVPDTVTYGSPAWVGLKTIVAKANFHTPGAAAGQTYKLLVENDLEPVSSAEKDVEALAGREGLIHWAVADGAIEKRDDNNYTDEELEKARARSSERFDTLKKASDAQRAPFVPLKEKALEILKERFSGTFGHVDFEAKVLMPTQNHQDLRGPYSILDIYMSPQKHVRWYSTDPAVPFDDMFETFRRIPPINQDFEKNITDYQDALTNALGVTVQHLMSLLPAQDREALEYGELSVYAEETTTRSSQHSGRHRGPVTTVAAQPADSRSLLFKTKYGAATTVYEINPQQGSIRKRPDLSDDLKPGLRGEWSSPSSSRVGLSVKTTHTRPSIREVVADSTEEQQKRSARVKAPGALQTFTSARTQYIADTVLNNIFKPGEREAFAKHARGITTFDTEVTVFEEIQAVTRTLVPFASAIDRFQKGKVGEGLGFLALDVLGFVAGGVFAGVKIAKLGPGLAGRAGGIVTRAVISAANPFAGGKAIVSRSLPWWQSAWGKGTSAWRAVSANRGVDRAHRDTTEGLSTGTYTIPGGNSARITAQLDDVTGKWYGYDRTTRTRFGVPLVGFSPDSASA</sequence>
<organism evidence="2 3">
    <name type="scientific">Pseudomonas quebecensis</name>
    <dbReference type="NCBI Taxonomy" id="2995174"/>
    <lineage>
        <taxon>Bacteria</taxon>
        <taxon>Pseudomonadati</taxon>
        <taxon>Pseudomonadota</taxon>
        <taxon>Gammaproteobacteria</taxon>
        <taxon>Pseudomonadales</taxon>
        <taxon>Pseudomonadaceae</taxon>
        <taxon>Pseudomonas</taxon>
    </lineage>
</organism>
<name>A0ABY6QAL1_9PSED</name>
<feature type="compositionally biased region" description="Polar residues" evidence="1">
    <location>
        <begin position="18"/>
        <end position="30"/>
    </location>
</feature>
<gene>
    <name evidence="2" type="ORF">OSC50_14890</name>
</gene>
<evidence type="ECO:0000313" key="2">
    <source>
        <dbReference type="EMBL" id="UZW16685.1"/>
    </source>
</evidence>
<feature type="compositionally biased region" description="Basic and acidic residues" evidence="1">
    <location>
        <begin position="652"/>
        <end position="664"/>
    </location>
</feature>
<feature type="region of interest" description="Disordered" evidence="1">
    <location>
        <begin position="645"/>
        <end position="682"/>
    </location>
</feature>
<dbReference type="RefSeq" id="WP_266248775.1">
    <property type="nucleotide sequence ID" value="NZ_CP112866.1"/>
</dbReference>
<keyword evidence="3" id="KW-1185">Reference proteome</keyword>
<feature type="compositionally biased region" description="Polar residues" evidence="1">
    <location>
        <begin position="1"/>
        <end position="11"/>
    </location>
</feature>
<protein>
    <submittedName>
        <fullName evidence="2">Uncharacterized protein</fullName>
    </submittedName>
</protein>
<dbReference type="EMBL" id="CP112866">
    <property type="protein sequence ID" value="UZW16685.1"/>
    <property type="molecule type" value="Genomic_DNA"/>
</dbReference>